<evidence type="ECO:0000256" key="4">
    <source>
        <dbReference type="ARBA" id="ARBA00023136"/>
    </source>
</evidence>
<reference evidence="6" key="1">
    <citation type="submission" date="2022-10" db="EMBL/GenBank/DDBJ databases">
        <title>Tapping the CABI collections for fungal endophytes: first genome assemblies for Collariella, Neodidymelliopsis, Ascochyta clinopodiicola, Didymella pomorum, Didymosphaeria variabile, Neocosmospora piperis and Neocucurbitaria cava.</title>
        <authorList>
            <person name="Hill R."/>
        </authorList>
    </citation>
    <scope>NUCLEOTIDE SEQUENCE</scope>
    <source>
        <strain evidence="6">IMI 356815</strain>
    </source>
</reference>
<feature type="transmembrane region" description="Helical" evidence="5">
    <location>
        <begin position="188"/>
        <end position="209"/>
    </location>
</feature>
<feature type="transmembrane region" description="Helical" evidence="5">
    <location>
        <begin position="34"/>
        <end position="56"/>
    </location>
</feature>
<accession>A0A9W8XU17</accession>
<dbReference type="GO" id="GO:0016020">
    <property type="term" value="C:membrane"/>
    <property type="evidence" value="ECO:0007669"/>
    <property type="project" value="UniProtKB-SubCell"/>
</dbReference>
<evidence type="ECO:0000313" key="6">
    <source>
        <dbReference type="EMBL" id="KAJ4357675.1"/>
    </source>
</evidence>
<dbReference type="InterPro" id="IPR007568">
    <property type="entry name" value="RTA1"/>
</dbReference>
<evidence type="ECO:0008006" key="8">
    <source>
        <dbReference type="Google" id="ProtNLM"/>
    </source>
</evidence>
<keyword evidence="4 5" id="KW-0472">Membrane</keyword>
<proteinExistence type="predicted"/>
<dbReference type="PANTHER" id="PTHR31465:SF35">
    <property type="entry name" value="RTA1 DOMAIN PROTEIN-RELATED"/>
    <property type="match status" value="1"/>
</dbReference>
<dbReference type="Proteomes" id="UP001140513">
    <property type="component" value="Unassembled WGS sequence"/>
</dbReference>
<evidence type="ECO:0000256" key="3">
    <source>
        <dbReference type="ARBA" id="ARBA00022989"/>
    </source>
</evidence>
<organism evidence="6 7">
    <name type="scientific">Didymosphaeria variabile</name>
    <dbReference type="NCBI Taxonomy" id="1932322"/>
    <lineage>
        <taxon>Eukaryota</taxon>
        <taxon>Fungi</taxon>
        <taxon>Dikarya</taxon>
        <taxon>Ascomycota</taxon>
        <taxon>Pezizomycotina</taxon>
        <taxon>Dothideomycetes</taxon>
        <taxon>Pleosporomycetidae</taxon>
        <taxon>Pleosporales</taxon>
        <taxon>Massarineae</taxon>
        <taxon>Didymosphaeriaceae</taxon>
        <taxon>Didymosphaeria</taxon>
    </lineage>
</organism>
<evidence type="ECO:0000256" key="5">
    <source>
        <dbReference type="SAM" id="Phobius"/>
    </source>
</evidence>
<keyword evidence="2 5" id="KW-0812">Transmembrane</keyword>
<comment type="caution">
    <text evidence="6">The sequence shown here is derived from an EMBL/GenBank/DDBJ whole genome shotgun (WGS) entry which is preliminary data.</text>
</comment>
<dbReference type="PANTHER" id="PTHR31465">
    <property type="entry name" value="PROTEIN RTA1-RELATED"/>
    <property type="match status" value="1"/>
</dbReference>
<keyword evidence="7" id="KW-1185">Reference proteome</keyword>
<protein>
    <recommendedName>
        <fullName evidence="8">RTA1 like protein</fullName>
    </recommendedName>
</protein>
<feature type="transmembrane region" description="Helical" evidence="5">
    <location>
        <begin position="111"/>
        <end position="134"/>
    </location>
</feature>
<dbReference type="AlphaFoldDB" id="A0A9W8XU17"/>
<dbReference type="RefSeq" id="XP_056074534.1">
    <property type="nucleotide sequence ID" value="XM_056211061.1"/>
</dbReference>
<evidence type="ECO:0000313" key="7">
    <source>
        <dbReference type="Proteomes" id="UP001140513"/>
    </source>
</evidence>
<dbReference type="GeneID" id="80905781"/>
<keyword evidence="3 5" id="KW-1133">Transmembrane helix</keyword>
<evidence type="ECO:0000256" key="1">
    <source>
        <dbReference type="ARBA" id="ARBA00004141"/>
    </source>
</evidence>
<name>A0A9W8XU17_9PLEO</name>
<dbReference type="Pfam" id="PF04479">
    <property type="entry name" value="RTA1"/>
    <property type="match status" value="1"/>
</dbReference>
<comment type="subcellular location">
    <subcellularLocation>
        <location evidence="1">Membrane</location>
        <topology evidence="1">Multi-pass membrane protein</topology>
    </subcellularLocation>
</comment>
<gene>
    <name evidence="6" type="ORF">N0V89_002251</name>
</gene>
<feature type="transmembrane region" description="Helical" evidence="5">
    <location>
        <begin position="77"/>
        <end position="99"/>
    </location>
</feature>
<dbReference type="OrthoDB" id="3358017at2759"/>
<feature type="transmembrane region" description="Helical" evidence="5">
    <location>
        <begin position="155"/>
        <end position="173"/>
    </location>
</feature>
<dbReference type="EMBL" id="JAPEUX010000002">
    <property type="protein sequence ID" value="KAJ4357675.1"/>
    <property type="molecule type" value="Genomic_DNA"/>
</dbReference>
<evidence type="ECO:0000256" key="2">
    <source>
        <dbReference type="ARBA" id="ARBA00022692"/>
    </source>
</evidence>
<sequence>MWFCLPFVIGGYLEVIGYGGRIAANNATDKLMPYIVQSVFLLVPPSLFAASIYMTLGRVMRGLGPAAEQLSIIRIGWLTKTFVIGDAFAFLVQSSGAGYMAAGSGTKTGEIIVIFGLIIQIAFFGLFVVSAITFHKRYLARLSAHAGFEWENIMTMLYVTSALILIRSVFRIIEYAGGSNGYLLAHEWPLYVFDSVLMLAVMGVFYYWYPNELQGYKQHSAGLC</sequence>